<reference evidence="2" key="1">
    <citation type="submission" date="2015-10" db="EMBL/GenBank/DDBJ databases">
        <authorList>
            <person name="Regsiter A."/>
            <person name="william w."/>
        </authorList>
    </citation>
    <scope>NUCLEOTIDE SEQUENCE [LARGE SCALE GENOMIC DNA]</scope>
</reference>
<gene>
    <name evidence="1" type="ORF">PL9214290819</name>
</gene>
<organism evidence="1 2">
    <name type="scientific">Planktothrix tepida PCC 9214</name>
    <dbReference type="NCBI Taxonomy" id="671072"/>
    <lineage>
        <taxon>Bacteria</taxon>
        <taxon>Bacillati</taxon>
        <taxon>Cyanobacteriota</taxon>
        <taxon>Cyanophyceae</taxon>
        <taxon>Oscillatoriophycideae</taxon>
        <taxon>Oscillatoriales</taxon>
        <taxon>Microcoleaceae</taxon>
        <taxon>Planktothrix</taxon>
    </lineage>
</organism>
<dbReference type="Proteomes" id="UP000184315">
    <property type="component" value="Unassembled WGS sequence"/>
</dbReference>
<accession>A0A1J1LH62</accession>
<dbReference type="STRING" id="671072.PL9214290819"/>
<dbReference type="EMBL" id="CZDF01000132">
    <property type="protein sequence ID" value="CUR31228.1"/>
    <property type="molecule type" value="Genomic_DNA"/>
</dbReference>
<proteinExistence type="predicted"/>
<dbReference type="AlphaFoldDB" id="A0A1J1LH62"/>
<name>A0A1J1LH62_9CYAN</name>
<keyword evidence="2" id="KW-1185">Reference proteome</keyword>
<protein>
    <submittedName>
        <fullName evidence="1">Uncharacterized protein</fullName>
    </submittedName>
</protein>
<evidence type="ECO:0000313" key="1">
    <source>
        <dbReference type="EMBL" id="CUR31228.1"/>
    </source>
</evidence>
<evidence type="ECO:0000313" key="2">
    <source>
        <dbReference type="Proteomes" id="UP000184315"/>
    </source>
</evidence>
<sequence length="62" mass="6652">MAGAACGCDGLPGGGPPANVIVEKEVNPPPTIARNTIIKRDKVAFMIHLPLINIYKIWDQLI</sequence>